<dbReference type="GeneID" id="20653430"/>
<dbReference type="AlphaFoldDB" id="G4YZ00"/>
<accession>G4YZ00</accession>
<protein>
    <submittedName>
        <fullName evidence="1">Uncharacterized protein</fullName>
    </submittedName>
</protein>
<dbReference type="InParanoid" id="G4YZ00"/>
<gene>
    <name evidence="1" type="ORF">PHYSODRAFT_466246</name>
</gene>
<dbReference type="Proteomes" id="UP000002640">
    <property type="component" value="Unassembled WGS sequence"/>
</dbReference>
<dbReference type="EMBL" id="JH159152">
    <property type="protein sequence ID" value="EGZ23281.1"/>
    <property type="molecule type" value="Genomic_DNA"/>
</dbReference>
<organism evidence="1 2">
    <name type="scientific">Phytophthora sojae (strain P6497)</name>
    <name type="common">Soybean stem and root rot agent</name>
    <name type="synonym">Phytophthora megasperma f. sp. glycines</name>
    <dbReference type="NCBI Taxonomy" id="1094619"/>
    <lineage>
        <taxon>Eukaryota</taxon>
        <taxon>Sar</taxon>
        <taxon>Stramenopiles</taxon>
        <taxon>Oomycota</taxon>
        <taxon>Peronosporomycetes</taxon>
        <taxon>Peronosporales</taxon>
        <taxon>Peronosporaceae</taxon>
        <taxon>Phytophthora</taxon>
    </lineage>
</organism>
<reference evidence="1 2" key="1">
    <citation type="journal article" date="2006" name="Science">
        <title>Phytophthora genome sequences uncover evolutionary origins and mechanisms of pathogenesis.</title>
        <authorList>
            <person name="Tyler B.M."/>
            <person name="Tripathy S."/>
            <person name="Zhang X."/>
            <person name="Dehal P."/>
            <person name="Jiang R.H."/>
            <person name="Aerts A."/>
            <person name="Arredondo F.D."/>
            <person name="Baxter L."/>
            <person name="Bensasson D."/>
            <person name="Beynon J.L."/>
            <person name="Chapman J."/>
            <person name="Damasceno C.M."/>
            <person name="Dorrance A.E."/>
            <person name="Dou D."/>
            <person name="Dickerman A.W."/>
            <person name="Dubchak I.L."/>
            <person name="Garbelotto M."/>
            <person name="Gijzen M."/>
            <person name="Gordon S.G."/>
            <person name="Govers F."/>
            <person name="Grunwald N.J."/>
            <person name="Huang W."/>
            <person name="Ivors K.L."/>
            <person name="Jones R.W."/>
            <person name="Kamoun S."/>
            <person name="Krampis K."/>
            <person name="Lamour K.H."/>
            <person name="Lee M.K."/>
            <person name="McDonald W.H."/>
            <person name="Medina M."/>
            <person name="Meijer H.J."/>
            <person name="Nordberg E.K."/>
            <person name="Maclean D.J."/>
            <person name="Ospina-Giraldo M.D."/>
            <person name="Morris P.F."/>
            <person name="Phuntumart V."/>
            <person name="Putnam N.H."/>
            <person name="Rash S."/>
            <person name="Rose J.K."/>
            <person name="Sakihama Y."/>
            <person name="Salamov A.A."/>
            <person name="Savidor A."/>
            <person name="Scheuring C.F."/>
            <person name="Smith B.M."/>
            <person name="Sobral B.W."/>
            <person name="Terry A."/>
            <person name="Torto-Alalibo T.A."/>
            <person name="Win J."/>
            <person name="Xu Z."/>
            <person name="Zhang H."/>
            <person name="Grigoriev I.V."/>
            <person name="Rokhsar D.S."/>
            <person name="Boore J.L."/>
        </authorList>
    </citation>
    <scope>NUCLEOTIDE SEQUENCE [LARGE SCALE GENOMIC DNA]</scope>
    <source>
        <strain evidence="1 2">P6497</strain>
    </source>
</reference>
<proteinExistence type="predicted"/>
<evidence type="ECO:0000313" key="2">
    <source>
        <dbReference type="Proteomes" id="UP000002640"/>
    </source>
</evidence>
<dbReference type="KEGG" id="psoj:PHYSODRAFT_466246"/>
<feature type="non-terminal residue" evidence="1">
    <location>
        <position position="70"/>
    </location>
</feature>
<sequence length="70" mass="7847">MYSKTYLALTPVADATARERLLRAVAPTVYAGTPVNDDALFSAILERQLREVEAQREMVTRHEVLAAMVR</sequence>
<dbReference type="RefSeq" id="XP_009518569.1">
    <property type="nucleotide sequence ID" value="XM_009520274.1"/>
</dbReference>
<evidence type="ECO:0000313" key="1">
    <source>
        <dbReference type="EMBL" id="EGZ23281.1"/>
    </source>
</evidence>
<name>G4YZ00_PHYSP</name>
<keyword evidence="2" id="KW-1185">Reference proteome</keyword>